<dbReference type="EC" id="2.3.1.-" evidence="5"/>
<keyword evidence="3 5" id="KW-0808">Transferase</keyword>
<evidence type="ECO:0000313" key="7">
    <source>
        <dbReference type="Proteomes" id="UP000235315"/>
    </source>
</evidence>
<evidence type="ECO:0000256" key="3">
    <source>
        <dbReference type="ARBA" id="ARBA00022679"/>
    </source>
</evidence>
<comment type="similarity">
    <text evidence="1 5">Belongs to the antibiotic N-acetyltransferase family.</text>
</comment>
<dbReference type="Proteomes" id="UP000235315">
    <property type="component" value="Chromosome"/>
</dbReference>
<keyword evidence="5" id="KW-0046">Antibiotic resistance</keyword>
<dbReference type="PANTHER" id="PTHR11104:SF0">
    <property type="entry name" value="SPBETA PROPHAGE-DERIVED AMINOGLYCOSIDE N(3')-ACETYLTRANSFERASE-LIKE PROTEIN YOKD"/>
    <property type="match status" value="1"/>
</dbReference>
<protein>
    <recommendedName>
        <fullName evidence="2 5">Aminoglycoside N(3)-acetyltransferase</fullName>
        <ecNumber evidence="5">2.3.1.-</ecNumber>
    </recommendedName>
</protein>
<reference evidence="6 7" key="1">
    <citation type="submission" date="2018-01" db="EMBL/GenBank/DDBJ databases">
        <title>Tropical forage species Digitaria eriantha prevents oxidative stress under low temperature conditions by the incorporation of polyhydroxybutyrate-producing endophytic bacteria.</title>
        <authorList>
            <person name="Stritzler M."/>
            <person name="Ayub N."/>
        </authorList>
    </citation>
    <scope>NUCLEOTIDE SEQUENCE [LARGE SCALE GENOMIC DNA]</scope>
    <source>
        <strain evidence="6 7">FR1</strain>
    </source>
</reference>
<keyword evidence="7" id="KW-1185">Reference proteome</keyword>
<gene>
    <name evidence="6" type="ORF">C1C98_08780</name>
</gene>
<evidence type="ECO:0000256" key="2">
    <source>
        <dbReference type="ARBA" id="ARBA00012882"/>
    </source>
</evidence>
<evidence type="ECO:0000256" key="5">
    <source>
        <dbReference type="RuleBase" id="RU365031"/>
    </source>
</evidence>
<dbReference type="InterPro" id="IPR028345">
    <property type="entry name" value="Antibiotic_NAT-like"/>
</dbReference>
<dbReference type="RefSeq" id="WP_014337235.1">
    <property type="nucleotide sequence ID" value="NC_016830.1"/>
</dbReference>
<keyword evidence="4 5" id="KW-0012">Acyltransferase</keyword>
<evidence type="ECO:0000256" key="1">
    <source>
        <dbReference type="ARBA" id="ARBA00006383"/>
    </source>
</evidence>
<proteinExistence type="inferred from homology"/>
<organism evidence="6 7">
    <name type="scientific">Pseudomonas ogarae (strain DSM 112162 / CECT 30235 / F113)</name>
    <dbReference type="NCBI Taxonomy" id="1114970"/>
    <lineage>
        <taxon>Bacteria</taxon>
        <taxon>Pseudomonadati</taxon>
        <taxon>Pseudomonadota</taxon>
        <taxon>Gammaproteobacteria</taxon>
        <taxon>Pseudomonadales</taxon>
        <taxon>Pseudomonadaceae</taxon>
        <taxon>Pseudomonas</taxon>
    </lineage>
</organism>
<dbReference type="SUPFAM" id="SSF110710">
    <property type="entry name" value="TTHA0583/YokD-like"/>
    <property type="match status" value="1"/>
</dbReference>
<evidence type="ECO:0000256" key="4">
    <source>
        <dbReference type="ARBA" id="ARBA00023315"/>
    </source>
</evidence>
<dbReference type="InterPro" id="IPR003679">
    <property type="entry name" value="Amioglycoside_AcTrfase"/>
</dbReference>
<sequence>MANTGLVKKVFALSPHVEMLARRLYWRNVQRLVGKVKKSAKKKRLVEEQDAKPFDYPALKRYLDDCGVTPGSLLVVHSAFAPLKGRVAGPDEVIDFFLQLVGPEGTLAMPAMPLFTNARSVEEYLSPKPDENVYIYNVQKSRIKTGILPTALHKRKDSVRSRHPINTMVAIGQLSETLMEGNLEGSSPLACGVNSSWKRCVEQDALIIGLGTDLTHSLTMIHVAEDVKDAQWPVKDWYVEKNFVIKDGDFEESRVLRERAPRWGALHFGERTLCKDLMAAGLLKSATIDGIIVEVLSAKKLIDFLDARNRAGYPYFWVGS</sequence>
<dbReference type="Pfam" id="PF02522">
    <property type="entry name" value="Antibiotic_NAT"/>
    <property type="match status" value="1"/>
</dbReference>
<accession>A0ABN5G4Q2</accession>
<dbReference type="PANTHER" id="PTHR11104">
    <property type="entry name" value="AMINOGLYCOSIDE N3-ACETYLTRANSFERASE"/>
    <property type="match status" value="1"/>
</dbReference>
<dbReference type="EMBL" id="CP025738">
    <property type="protein sequence ID" value="AUO45545.1"/>
    <property type="molecule type" value="Genomic_DNA"/>
</dbReference>
<comment type="catalytic activity">
    <reaction evidence="5">
        <text>a 2-deoxystreptamine antibiotic + acetyl-CoA = an N(3)-acetyl-2-deoxystreptamine antibiotic + CoA + H(+)</text>
        <dbReference type="Rhea" id="RHEA:12665"/>
        <dbReference type="ChEBI" id="CHEBI:15378"/>
        <dbReference type="ChEBI" id="CHEBI:57287"/>
        <dbReference type="ChEBI" id="CHEBI:57288"/>
        <dbReference type="ChEBI" id="CHEBI:57921"/>
        <dbReference type="ChEBI" id="CHEBI:77452"/>
        <dbReference type="EC" id="2.3.1.81"/>
    </reaction>
</comment>
<evidence type="ECO:0000313" key="6">
    <source>
        <dbReference type="EMBL" id="AUO45545.1"/>
    </source>
</evidence>
<name>A0ABN5G4Q2_PSEO1</name>